<sequence>MLSIFFLSFQILPNYTFKYQRTTKNKMHVDTAFEYNRTINVRTVLFVHSDSCKTCWSLSELNLLVARRIMQDLIPKRIPKDFPALLTYIQTCVNTVKAKTSGKATELMLSALYDALGGYLHSVVIPILNEAFYAGNVDYKVTSELHYMLSHMMNYLGTNGASWSNPCDMCRIPTKVSALPLRMCPEEEACDIFVLLSHRHRISGSPMERNDSIPICPTAGLQIQIPFLDDNFYPSAIAVPLKDHALFSLFSECAVNIIPKYYIMAMRCLASARYSTKDIVAFNHNLHHWIISIIVPHLHELDRWYPGFGGVMRVVETMNRRGLATNEPIKAFTKMPHLNYSSCFGREACGFGSTFMSTGDSHGTFGMFIWILLMIFILLILLAGIFICLRCVCIQQFKKCGDDGGDERDEKSKINKSGSHSYGSVVVAFLYQAAMRQWPLWFKVYETSEPS</sequence>
<dbReference type="EnsemblMetazoa" id="RPRC005227-RA">
    <property type="protein sequence ID" value="RPRC005227-PA"/>
    <property type="gene ID" value="RPRC005227"/>
</dbReference>
<dbReference type="AlphaFoldDB" id="T1HMF3"/>
<dbReference type="VEuPathDB" id="VectorBase:RPRC005227"/>
<dbReference type="eggNOG" id="ENOG502RZ9I">
    <property type="taxonomic scope" value="Eukaryota"/>
</dbReference>
<dbReference type="EMBL" id="ACPB03020499">
    <property type="status" value="NOT_ANNOTATED_CDS"/>
    <property type="molecule type" value="Genomic_DNA"/>
</dbReference>
<evidence type="ECO:0000313" key="2">
    <source>
        <dbReference type="Proteomes" id="UP000015103"/>
    </source>
</evidence>
<dbReference type="InParanoid" id="T1HMF3"/>
<proteinExistence type="predicted"/>
<dbReference type="Proteomes" id="UP000015103">
    <property type="component" value="Unassembled WGS sequence"/>
</dbReference>
<reference evidence="1" key="1">
    <citation type="submission" date="2015-05" db="UniProtKB">
        <authorList>
            <consortium name="EnsemblMetazoa"/>
        </authorList>
    </citation>
    <scope>IDENTIFICATION</scope>
</reference>
<accession>T1HMF3</accession>
<evidence type="ECO:0000313" key="1">
    <source>
        <dbReference type="EnsemblMetazoa" id="RPRC005227-PA"/>
    </source>
</evidence>
<protein>
    <submittedName>
        <fullName evidence="1">Uncharacterized protein</fullName>
    </submittedName>
</protein>
<name>T1HMF3_RHOPR</name>
<dbReference type="HOGENOM" id="CLU_607376_0_0_1"/>
<dbReference type="OMA" id="DDEKWYP"/>
<organism evidence="1 2">
    <name type="scientific">Rhodnius prolixus</name>
    <name type="common">Triatomid bug</name>
    <dbReference type="NCBI Taxonomy" id="13249"/>
    <lineage>
        <taxon>Eukaryota</taxon>
        <taxon>Metazoa</taxon>
        <taxon>Ecdysozoa</taxon>
        <taxon>Arthropoda</taxon>
        <taxon>Hexapoda</taxon>
        <taxon>Insecta</taxon>
        <taxon>Pterygota</taxon>
        <taxon>Neoptera</taxon>
        <taxon>Paraneoptera</taxon>
        <taxon>Hemiptera</taxon>
        <taxon>Heteroptera</taxon>
        <taxon>Panheteroptera</taxon>
        <taxon>Cimicomorpha</taxon>
        <taxon>Reduviidae</taxon>
        <taxon>Triatominae</taxon>
        <taxon>Rhodnius</taxon>
    </lineage>
</organism>
<keyword evidence="2" id="KW-1185">Reference proteome</keyword>